<dbReference type="InterPro" id="IPR026866">
    <property type="entry name" value="CR006_AAA"/>
</dbReference>
<dbReference type="PANTHER" id="PTHR32182">
    <property type="entry name" value="DNA REPLICATION AND REPAIR PROTEIN RECF"/>
    <property type="match status" value="1"/>
</dbReference>
<dbReference type="RefSeq" id="WP_116889244.1">
    <property type="nucleotide sequence ID" value="NZ_CP031641.1"/>
</dbReference>
<keyword evidence="3" id="KW-1185">Reference proteome</keyword>
<proteinExistence type="predicted"/>
<evidence type="ECO:0000313" key="3">
    <source>
        <dbReference type="Proteomes" id="UP000258127"/>
    </source>
</evidence>
<dbReference type="EMBL" id="CP031641">
    <property type="protein sequence ID" value="AXO89929.1"/>
    <property type="molecule type" value="Genomic_DNA"/>
</dbReference>
<dbReference type="Proteomes" id="UP000258127">
    <property type="component" value="Chromosome"/>
</dbReference>
<dbReference type="AlphaFoldDB" id="A0AAI8KBQ9"/>
<dbReference type="PANTHER" id="PTHR32182:SF0">
    <property type="entry name" value="DNA REPLICATION AND REPAIR PROTEIN RECF"/>
    <property type="match status" value="1"/>
</dbReference>
<organism evidence="2 3">
    <name type="scientific">Pseudomonas parafulva</name>
    <dbReference type="NCBI Taxonomy" id="157782"/>
    <lineage>
        <taxon>Bacteria</taxon>
        <taxon>Pseudomonadati</taxon>
        <taxon>Pseudomonadota</taxon>
        <taxon>Gammaproteobacteria</taxon>
        <taxon>Pseudomonadales</taxon>
        <taxon>Pseudomonadaceae</taxon>
        <taxon>Pseudomonas</taxon>
    </lineage>
</organism>
<dbReference type="InterPro" id="IPR027417">
    <property type="entry name" value="P-loop_NTPase"/>
</dbReference>
<dbReference type="SUPFAM" id="SSF52540">
    <property type="entry name" value="P-loop containing nucleoside triphosphate hydrolases"/>
    <property type="match status" value="1"/>
</dbReference>
<evidence type="ECO:0000313" key="2">
    <source>
        <dbReference type="EMBL" id="AXO89929.1"/>
    </source>
</evidence>
<sequence>MSILKEVLLWSEKDFSPWLKDAARRLLLNERLDAQDYRDLYTLMKRDKGLEVDSELQAIPLSIDHIPVDGDAAHSVILKSMGNMENVNKISSPNPLTFCEKGLSIIYGGNGAGKSGYARVLKHACRARDRGAAILHDVTREGNSGLPQAKFIALVNGKDIEFNWSSGSVPAAELSGISVFDTSCASAYLIEGEAAYLPRGLDIIEDLANKVLPEVSRLLANEMDGIDISQDLIKGFDVSKPIGQALRNFGDKTDRKKLVELGVLSEDEKARIEALELAVAEPDPILRYQALKNSASHIKNLAKTIQDKERYTTKKALDKLKSLVEEASKAQLGVEAAAKALRAEDVLLPGTGENVWKELFLSARKYATKVAYAGAEFPGDSDDAICVLCQQPLDAALERMQRFDKFINENATKVATEKQDVLEKALDTIERSSLDFGLNDAHFVELEGASDALVQSLRVYQSYLDGYQAWMLGAAKKQDWSDMPELLDSPVVALRSVAALKLWTARVYKKASDPDRVKLLASELDDLKDRQRFSQILKSVLDLLDRLSIHSKLNGCKADLNPRSLSAKSKEIAGKVITETLRKALDDEFKKLGVGHIKTKLKDRVDRGSVKFTLLLDLPAARKIEQVLSEGEQRAIALGAFLAELKIANHGGGIIFDDPVSSLDHVRRRKVAHRLVEEAALRQVIVLTHDISFLSELIDTVNADENLAHVVHHLEWVGDGAGHVKKGLPWDKAGYKERVKLLEAKAKLLAPWPIYPSDDLVSQVRQIYSDIRATVEKVVEDVVLNGVVTRFSDMVGVGNLHKITGLRKQDADDIVDLWKKCHRITGAHHQPVNKDAPVPDLDEINTDIQSILSLATNVTAHRAKPTGN</sequence>
<gene>
    <name evidence="2" type="ORF">DZC75_18675</name>
</gene>
<dbReference type="CDD" id="cd00267">
    <property type="entry name" value="ABC_ATPase"/>
    <property type="match status" value="1"/>
</dbReference>
<dbReference type="Pfam" id="PF13166">
    <property type="entry name" value="AAA_13"/>
    <property type="match status" value="1"/>
</dbReference>
<dbReference type="GO" id="GO:0000731">
    <property type="term" value="P:DNA synthesis involved in DNA repair"/>
    <property type="evidence" value="ECO:0007669"/>
    <property type="project" value="TreeGrafter"/>
</dbReference>
<dbReference type="Gene3D" id="3.40.50.300">
    <property type="entry name" value="P-loop containing nucleotide triphosphate hydrolases"/>
    <property type="match status" value="1"/>
</dbReference>
<feature type="domain" description="Protein CR006 P-loop" evidence="1">
    <location>
        <begin position="622"/>
        <end position="702"/>
    </location>
</feature>
<dbReference type="GO" id="GO:0006302">
    <property type="term" value="P:double-strand break repair"/>
    <property type="evidence" value="ECO:0007669"/>
    <property type="project" value="TreeGrafter"/>
</dbReference>
<name>A0AAI8KBQ9_9PSED</name>
<accession>A0AAI8KBQ9</accession>
<protein>
    <recommendedName>
        <fullName evidence="1">Protein CR006 P-loop domain-containing protein</fullName>
    </recommendedName>
</protein>
<evidence type="ECO:0000259" key="1">
    <source>
        <dbReference type="Pfam" id="PF13166"/>
    </source>
</evidence>
<reference evidence="2 3" key="1">
    <citation type="submission" date="2018-08" db="EMBL/GenBank/DDBJ databases">
        <authorList>
            <person name="Lee Y."/>
            <person name="Kakembo D."/>
        </authorList>
    </citation>
    <scope>NUCLEOTIDE SEQUENCE [LARGE SCALE GENOMIC DNA]</scope>
    <source>
        <strain evidence="2 3">JBCS1880</strain>
    </source>
</reference>